<dbReference type="EMBL" id="MNCJ02000321">
    <property type="protein sequence ID" value="KAF5801818.1"/>
    <property type="molecule type" value="Genomic_DNA"/>
</dbReference>
<protein>
    <submittedName>
        <fullName evidence="2">Uncharacterized protein</fullName>
    </submittedName>
</protein>
<proteinExistence type="predicted"/>
<reference evidence="2" key="2">
    <citation type="submission" date="2020-06" db="EMBL/GenBank/DDBJ databases">
        <title>Helianthus annuus Genome sequencing and assembly Release 2.</title>
        <authorList>
            <person name="Gouzy J."/>
            <person name="Langlade N."/>
            <person name="Munos S."/>
        </authorList>
    </citation>
    <scope>NUCLEOTIDE SEQUENCE</scope>
    <source>
        <tissue evidence="2">Leaves</tissue>
    </source>
</reference>
<keyword evidence="1" id="KW-1133">Transmembrane helix</keyword>
<accession>A0A9K3NJG9</accession>
<dbReference type="Proteomes" id="UP000215914">
    <property type="component" value="Unassembled WGS sequence"/>
</dbReference>
<sequence>MDNYLYIFIYFCLFHTLNTKSCIILIVIRARSVNESNVYELFLNLFGGKFIYVRLLINERTRTKICVRLIK</sequence>
<keyword evidence="3" id="KW-1185">Reference proteome</keyword>
<evidence type="ECO:0000313" key="2">
    <source>
        <dbReference type="EMBL" id="KAF5801818.1"/>
    </source>
</evidence>
<name>A0A9K3NJG9_HELAN</name>
<dbReference type="Gramene" id="mRNA:HanXRQr2_Chr06g0252471">
    <property type="protein sequence ID" value="CDS:HanXRQr2_Chr06g0252471.1"/>
    <property type="gene ID" value="HanXRQr2_Chr06g0252471"/>
</dbReference>
<comment type="caution">
    <text evidence="2">The sequence shown here is derived from an EMBL/GenBank/DDBJ whole genome shotgun (WGS) entry which is preliminary data.</text>
</comment>
<gene>
    <name evidence="2" type="ORF">HanXRQr2_Chr06g0252471</name>
</gene>
<evidence type="ECO:0000256" key="1">
    <source>
        <dbReference type="SAM" id="Phobius"/>
    </source>
</evidence>
<evidence type="ECO:0000313" key="3">
    <source>
        <dbReference type="Proteomes" id="UP000215914"/>
    </source>
</evidence>
<dbReference type="AlphaFoldDB" id="A0A9K3NJG9"/>
<organism evidence="2 3">
    <name type="scientific">Helianthus annuus</name>
    <name type="common">Common sunflower</name>
    <dbReference type="NCBI Taxonomy" id="4232"/>
    <lineage>
        <taxon>Eukaryota</taxon>
        <taxon>Viridiplantae</taxon>
        <taxon>Streptophyta</taxon>
        <taxon>Embryophyta</taxon>
        <taxon>Tracheophyta</taxon>
        <taxon>Spermatophyta</taxon>
        <taxon>Magnoliopsida</taxon>
        <taxon>eudicotyledons</taxon>
        <taxon>Gunneridae</taxon>
        <taxon>Pentapetalae</taxon>
        <taxon>asterids</taxon>
        <taxon>campanulids</taxon>
        <taxon>Asterales</taxon>
        <taxon>Asteraceae</taxon>
        <taxon>Asteroideae</taxon>
        <taxon>Heliantheae alliance</taxon>
        <taxon>Heliantheae</taxon>
        <taxon>Helianthus</taxon>
    </lineage>
</organism>
<reference evidence="2" key="1">
    <citation type="journal article" date="2017" name="Nature">
        <title>The sunflower genome provides insights into oil metabolism, flowering and Asterid evolution.</title>
        <authorList>
            <person name="Badouin H."/>
            <person name="Gouzy J."/>
            <person name="Grassa C.J."/>
            <person name="Murat F."/>
            <person name="Staton S.E."/>
            <person name="Cottret L."/>
            <person name="Lelandais-Briere C."/>
            <person name="Owens G.L."/>
            <person name="Carrere S."/>
            <person name="Mayjonade B."/>
            <person name="Legrand L."/>
            <person name="Gill N."/>
            <person name="Kane N.C."/>
            <person name="Bowers J.E."/>
            <person name="Hubner S."/>
            <person name="Bellec A."/>
            <person name="Berard A."/>
            <person name="Berges H."/>
            <person name="Blanchet N."/>
            <person name="Boniface M.C."/>
            <person name="Brunel D."/>
            <person name="Catrice O."/>
            <person name="Chaidir N."/>
            <person name="Claudel C."/>
            <person name="Donnadieu C."/>
            <person name="Faraut T."/>
            <person name="Fievet G."/>
            <person name="Helmstetter N."/>
            <person name="King M."/>
            <person name="Knapp S.J."/>
            <person name="Lai Z."/>
            <person name="Le Paslier M.C."/>
            <person name="Lippi Y."/>
            <person name="Lorenzon L."/>
            <person name="Mandel J.R."/>
            <person name="Marage G."/>
            <person name="Marchand G."/>
            <person name="Marquand E."/>
            <person name="Bret-Mestries E."/>
            <person name="Morien E."/>
            <person name="Nambeesan S."/>
            <person name="Nguyen T."/>
            <person name="Pegot-Espagnet P."/>
            <person name="Pouilly N."/>
            <person name="Raftis F."/>
            <person name="Sallet E."/>
            <person name="Schiex T."/>
            <person name="Thomas J."/>
            <person name="Vandecasteele C."/>
            <person name="Vares D."/>
            <person name="Vear F."/>
            <person name="Vautrin S."/>
            <person name="Crespi M."/>
            <person name="Mangin B."/>
            <person name="Burke J.M."/>
            <person name="Salse J."/>
            <person name="Munos S."/>
            <person name="Vincourt P."/>
            <person name="Rieseberg L.H."/>
            <person name="Langlade N.B."/>
        </authorList>
    </citation>
    <scope>NUCLEOTIDE SEQUENCE</scope>
    <source>
        <tissue evidence="2">Leaves</tissue>
    </source>
</reference>
<feature type="transmembrane region" description="Helical" evidence="1">
    <location>
        <begin position="6"/>
        <end position="28"/>
    </location>
</feature>
<keyword evidence="1" id="KW-0472">Membrane</keyword>
<keyword evidence="1" id="KW-0812">Transmembrane</keyword>